<dbReference type="PANTHER" id="PTHR16092:SF14">
    <property type="entry name" value="EXOCYST COMPLEX COMPONENT 1 ISOFORM X1"/>
    <property type="match status" value="1"/>
</dbReference>
<feature type="domain" description="Exocyst complex component Sec3 C-terminal" evidence="7">
    <location>
        <begin position="793"/>
        <end position="936"/>
    </location>
</feature>
<evidence type="ECO:0000259" key="6">
    <source>
        <dbReference type="Pfam" id="PF09763"/>
    </source>
</evidence>
<feature type="region of interest" description="Disordered" evidence="5">
    <location>
        <begin position="624"/>
        <end position="643"/>
    </location>
</feature>
<evidence type="ECO:0000259" key="7">
    <source>
        <dbReference type="Pfam" id="PF20654"/>
    </source>
</evidence>
<dbReference type="InterPro" id="IPR019160">
    <property type="entry name" value="Sec3_CC"/>
</dbReference>
<evidence type="ECO:0000256" key="1">
    <source>
        <dbReference type="ARBA" id="ARBA00006518"/>
    </source>
</evidence>
<dbReference type="GO" id="GO:0006887">
    <property type="term" value="P:exocytosis"/>
    <property type="evidence" value="ECO:0007669"/>
    <property type="project" value="UniProtKB-KW"/>
</dbReference>
<feature type="compositionally biased region" description="Low complexity" evidence="5">
    <location>
        <begin position="116"/>
        <end position="142"/>
    </location>
</feature>
<feature type="domain" description="Exocyst complex component Sec3 coiled-coil" evidence="6">
    <location>
        <begin position="383"/>
        <end position="476"/>
    </location>
</feature>
<evidence type="ECO:0000313" key="9">
    <source>
        <dbReference type="Proteomes" id="UP000664859"/>
    </source>
</evidence>
<keyword evidence="3" id="KW-0268">Exocytosis</keyword>
<evidence type="ECO:0000256" key="5">
    <source>
        <dbReference type="SAM" id="MobiDB-lite"/>
    </source>
</evidence>
<dbReference type="InterPro" id="IPR048628">
    <property type="entry name" value="Sec3_C"/>
</dbReference>
<comment type="similarity">
    <text evidence="1">Belongs to the SEC3 family.</text>
</comment>
<evidence type="ECO:0000256" key="2">
    <source>
        <dbReference type="ARBA" id="ARBA00022448"/>
    </source>
</evidence>
<dbReference type="OrthoDB" id="27109at2759"/>
<dbReference type="Proteomes" id="UP000664859">
    <property type="component" value="Unassembled WGS sequence"/>
</dbReference>
<organism evidence="8 9">
    <name type="scientific">Tribonema minus</name>
    <dbReference type="NCBI Taxonomy" id="303371"/>
    <lineage>
        <taxon>Eukaryota</taxon>
        <taxon>Sar</taxon>
        <taxon>Stramenopiles</taxon>
        <taxon>Ochrophyta</taxon>
        <taxon>PX clade</taxon>
        <taxon>Xanthophyceae</taxon>
        <taxon>Tribonematales</taxon>
        <taxon>Tribonemataceae</taxon>
        <taxon>Tribonema</taxon>
    </lineage>
</organism>
<evidence type="ECO:0000256" key="3">
    <source>
        <dbReference type="ARBA" id="ARBA00022483"/>
    </source>
</evidence>
<reference evidence="8" key="1">
    <citation type="submission" date="2021-02" db="EMBL/GenBank/DDBJ databases">
        <title>First Annotated Genome of the Yellow-green Alga Tribonema minus.</title>
        <authorList>
            <person name="Mahan K.M."/>
        </authorList>
    </citation>
    <scope>NUCLEOTIDE SEQUENCE</scope>
    <source>
        <strain evidence="8">UTEX B ZZ1240</strain>
    </source>
</reference>
<evidence type="ECO:0000256" key="4">
    <source>
        <dbReference type="ARBA" id="ARBA00023054"/>
    </source>
</evidence>
<keyword evidence="2" id="KW-0813">Transport</keyword>
<protein>
    <submittedName>
        <fullName evidence="8">Exocyst complex component Sec3-domain-containing protein</fullName>
    </submittedName>
</protein>
<accession>A0A835YUC5</accession>
<name>A0A835YUC5_9STRA</name>
<dbReference type="PANTHER" id="PTHR16092">
    <property type="entry name" value="SEC3/SYNTAXIN-RELATED"/>
    <property type="match status" value="1"/>
</dbReference>
<dbReference type="GO" id="GO:0005546">
    <property type="term" value="F:phosphatidylinositol-4,5-bisphosphate binding"/>
    <property type="evidence" value="ECO:0007669"/>
    <property type="project" value="TreeGrafter"/>
</dbReference>
<keyword evidence="4" id="KW-0175">Coiled coil</keyword>
<feature type="compositionally biased region" description="Low complexity" evidence="5">
    <location>
        <begin position="70"/>
        <end position="85"/>
    </location>
</feature>
<dbReference type="AlphaFoldDB" id="A0A835YUC5"/>
<dbReference type="GO" id="GO:0005886">
    <property type="term" value="C:plasma membrane"/>
    <property type="evidence" value="ECO:0007669"/>
    <property type="project" value="TreeGrafter"/>
</dbReference>
<evidence type="ECO:0000313" key="8">
    <source>
        <dbReference type="EMBL" id="KAG5177259.1"/>
    </source>
</evidence>
<dbReference type="GO" id="GO:0000145">
    <property type="term" value="C:exocyst"/>
    <property type="evidence" value="ECO:0007669"/>
    <property type="project" value="InterPro"/>
</dbReference>
<proteinExistence type="inferred from homology"/>
<keyword evidence="9" id="KW-1185">Reference proteome</keyword>
<feature type="region of interest" description="Disordered" evidence="5">
    <location>
        <begin position="49"/>
        <end position="146"/>
    </location>
</feature>
<dbReference type="GO" id="GO:0006893">
    <property type="term" value="P:Golgi to plasma membrane transport"/>
    <property type="evidence" value="ECO:0007669"/>
    <property type="project" value="TreeGrafter"/>
</dbReference>
<dbReference type="Pfam" id="PF20654">
    <property type="entry name" value="Sec3_C-term"/>
    <property type="match status" value="1"/>
</dbReference>
<sequence>MAQAPSNNSLGQPNSVQEVAASGGGLIEINKAKAMGLNEVGGTVTYQSCQRTEEDDMLEFGLESRRSKKAAAAAANAAPSARFARMGSTLTPERPAARSPRSPLSSDDESTGGRGWQSQQQQQQQAQQQSGRRGSRGSVSSANGGGGLSAAAMSAMIVAQVERLLPRGSGMGGTRMEGTGMSVSLHNSWPIQTLTGADRPNKEGAILSLAFAPKPAGSSNKSASGDIAVYTWEAQSPLLCKEVLWVILSLRRALSRGASPDAVAGLAKELDASATYEGFHAKYPKLYGLLKAATSEPAKVVQSTPAALTASKDAQNREAAAAAATVTSAELEELERGEELLQRLGWKEKGQEGLEVALDEELENLEGSTIPQLIRWSETEDSAQTLVSILDDIDDQLAVMQRDMAPIERQNNALDVQWRNYRALQDHLSVLVDAITLPFEEEAVLRDFSKMDEYSLDKEIVLKSVINASESLLSAVDAGRRLGDAPQTARLRMVTDGRAHLTLVADQFIASLTATLKKLIKRLANEAVNASQRGGLAGITGDGATQRLLQYKASDSSTNRHAVSSSSFELQDDAFDGHHVHCTSTCLPMNRYVCCDGTSQAQKQFHSDLKKYAALFEQVRLLEGGGPPTMDGQPPPPSSMPNSVSLQRAYAEELGGTLLKGFSTKFFSDLLPRVQFARSSASSMAALDRAVLGAEPRGLTIRITRDQVSDMLGALTVLDEAHGRADCENHIAAHVILEFKVILVGKFNKFIGEQVLWVQNSKTDAKRPGVLAPFAKLPSLVDRMQTAQANPKYANVIKMENLYFFKHTIGLRDVPVLEDYVLQASSNFDTTSQNYLEWVLRCQFPHAMAFFARIEELVASVGAQDVPYHEPKKNLDAMLKRHLDEKTVPDGLKLIYARMNKHLSKESCLLPVLWDHLNDMLFAQFSRYEELCHVCYGFKMVPSASQVPCRYPSQRACATRTVQVQRPPSALHQHHASGSSGISNNRYLHLHSIAQRLCQRLLLHPERFGIDVRACIGHRAINEIQAAVPRFLHEMLLHFEKSTIVGRYARHFGGEDRDMLAQALKWYRCLSDTGNYGGILLAVVVRPFAVRLKLAEVHLEPQRCRVYSCHSHMYSMRDAKAK</sequence>
<comment type="caution">
    <text evidence="8">The sequence shown here is derived from an EMBL/GenBank/DDBJ whole genome shotgun (WGS) entry which is preliminary data.</text>
</comment>
<dbReference type="EMBL" id="JAFCMP010000527">
    <property type="protein sequence ID" value="KAG5177259.1"/>
    <property type="molecule type" value="Genomic_DNA"/>
</dbReference>
<dbReference type="Pfam" id="PF09763">
    <property type="entry name" value="Sec3_CC"/>
    <property type="match status" value="1"/>
</dbReference>
<feature type="compositionally biased region" description="Low complexity" evidence="5">
    <location>
        <begin position="92"/>
        <end position="105"/>
    </location>
</feature>
<gene>
    <name evidence="8" type="ORF">JKP88DRAFT_265106</name>
</gene>